<comment type="caution">
    <text evidence="7">The sequence shown here is derived from an EMBL/GenBank/DDBJ whole genome shotgun (WGS) entry which is preliminary data.</text>
</comment>
<dbReference type="InterPro" id="IPR044991">
    <property type="entry name" value="TET_plant"/>
</dbReference>
<dbReference type="EMBL" id="WHWC01000007">
    <property type="protein sequence ID" value="KAG8379352.1"/>
    <property type="molecule type" value="Genomic_DNA"/>
</dbReference>
<evidence type="ECO:0000256" key="1">
    <source>
        <dbReference type="ARBA" id="ARBA00004141"/>
    </source>
</evidence>
<name>A0AAV6XH54_9LAMI</name>
<evidence type="ECO:0000256" key="4">
    <source>
        <dbReference type="ARBA" id="ARBA00022989"/>
    </source>
</evidence>
<reference evidence="7" key="1">
    <citation type="submission" date="2019-10" db="EMBL/GenBank/DDBJ databases">
        <authorList>
            <person name="Zhang R."/>
            <person name="Pan Y."/>
            <person name="Wang J."/>
            <person name="Ma R."/>
            <person name="Yu S."/>
        </authorList>
    </citation>
    <scope>NUCLEOTIDE SEQUENCE</scope>
    <source>
        <strain evidence="7">LA-IB0</strain>
        <tissue evidence="7">Leaf</tissue>
    </source>
</reference>
<evidence type="ECO:0000313" key="7">
    <source>
        <dbReference type="EMBL" id="KAG8379352.1"/>
    </source>
</evidence>
<evidence type="ECO:0000256" key="2">
    <source>
        <dbReference type="ARBA" id="ARBA00006840"/>
    </source>
</evidence>
<comment type="subcellular location">
    <subcellularLocation>
        <location evidence="1">Membrane</location>
        <topology evidence="1">Multi-pass membrane protein</topology>
    </subcellularLocation>
</comment>
<accession>A0AAV6XH54</accession>
<comment type="similarity">
    <text evidence="2">Belongs to the tetraspanin (TM4SF) family.</text>
</comment>
<evidence type="ECO:0000256" key="5">
    <source>
        <dbReference type="ARBA" id="ARBA00023136"/>
    </source>
</evidence>
<keyword evidence="3 6" id="KW-0812">Transmembrane</keyword>
<evidence type="ECO:0000313" key="8">
    <source>
        <dbReference type="Proteomes" id="UP000826271"/>
    </source>
</evidence>
<feature type="transmembrane region" description="Helical" evidence="6">
    <location>
        <begin position="200"/>
        <end position="223"/>
    </location>
</feature>
<feature type="transmembrane region" description="Helical" evidence="6">
    <location>
        <begin position="12"/>
        <end position="32"/>
    </location>
</feature>
<gene>
    <name evidence="7" type="ORF">BUALT_Bualt07G0079400</name>
</gene>
<proteinExistence type="inferred from homology"/>
<dbReference type="GO" id="GO:0009734">
    <property type="term" value="P:auxin-activated signaling pathway"/>
    <property type="evidence" value="ECO:0007669"/>
    <property type="project" value="InterPro"/>
</dbReference>
<feature type="transmembrane region" description="Helical" evidence="6">
    <location>
        <begin position="74"/>
        <end position="97"/>
    </location>
</feature>
<evidence type="ECO:0000256" key="6">
    <source>
        <dbReference type="SAM" id="Phobius"/>
    </source>
</evidence>
<evidence type="ECO:0008006" key="9">
    <source>
        <dbReference type="Google" id="ProtNLM"/>
    </source>
</evidence>
<dbReference type="GO" id="GO:0016020">
    <property type="term" value="C:membrane"/>
    <property type="evidence" value="ECO:0007669"/>
    <property type="project" value="UniProtKB-SubCell"/>
</dbReference>
<dbReference type="Proteomes" id="UP000826271">
    <property type="component" value="Unassembled WGS sequence"/>
</dbReference>
<dbReference type="AlphaFoldDB" id="A0AAV6XH54"/>
<sequence>MARISNGIITGLNVLTLILAFSALGFSLWFNLNKSGTPCQTVLKTPLLIIGAALAVVSLVGLVGACYRVSFLMWIYLFVLFLLIIGLMAFTVFTIIVTNRGIGRALSGKGAGHFRLGDYSTWLHRYVANAKNWHQSGCCKPPNYCGFKFQSATNWTMPKTGPAVPDPDCKTWSNDQKQLCFECESCKMASLDTIKREWRLLALINVGIIILVIIVYTIGCYALRNNRYSYRKGMGYA</sequence>
<evidence type="ECO:0000256" key="3">
    <source>
        <dbReference type="ARBA" id="ARBA00022692"/>
    </source>
</evidence>
<dbReference type="Pfam" id="PF00335">
    <property type="entry name" value="Tetraspanin"/>
    <property type="match status" value="1"/>
</dbReference>
<organism evidence="7 8">
    <name type="scientific">Buddleja alternifolia</name>
    <dbReference type="NCBI Taxonomy" id="168488"/>
    <lineage>
        <taxon>Eukaryota</taxon>
        <taxon>Viridiplantae</taxon>
        <taxon>Streptophyta</taxon>
        <taxon>Embryophyta</taxon>
        <taxon>Tracheophyta</taxon>
        <taxon>Spermatophyta</taxon>
        <taxon>Magnoliopsida</taxon>
        <taxon>eudicotyledons</taxon>
        <taxon>Gunneridae</taxon>
        <taxon>Pentapetalae</taxon>
        <taxon>asterids</taxon>
        <taxon>lamiids</taxon>
        <taxon>Lamiales</taxon>
        <taxon>Scrophulariaceae</taxon>
        <taxon>Buddlejeae</taxon>
        <taxon>Buddleja</taxon>
    </lineage>
</organism>
<feature type="transmembrane region" description="Helical" evidence="6">
    <location>
        <begin position="47"/>
        <end position="67"/>
    </location>
</feature>
<protein>
    <recommendedName>
        <fullName evidence="9">Tetraspanin</fullName>
    </recommendedName>
</protein>
<keyword evidence="4 6" id="KW-1133">Transmembrane helix</keyword>
<keyword evidence="8" id="KW-1185">Reference proteome</keyword>
<dbReference type="InterPro" id="IPR018499">
    <property type="entry name" value="Tetraspanin/Peripherin"/>
</dbReference>
<dbReference type="PANTHER" id="PTHR32191">
    <property type="entry name" value="TETRASPANIN-8-RELATED"/>
    <property type="match status" value="1"/>
</dbReference>
<keyword evidence="5 6" id="KW-0472">Membrane</keyword>